<name>A0A934RLY4_9BACT</name>
<dbReference type="PROSITE" id="PS00377">
    <property type="entry name" value="ADOMET_SYNTHASE_2"/>
    <property type="match status" value="1"/>
</dbReference>
<evidence type="ECO:0000313" key="16">
    <source>
        <dbReference type="EMBL" id="MBK1833215.1"/>
    </source>
</evidence>
<comment type="caution">
    <text evidence="10">Lacks conserved residue(s) required for the propagation of feature annotation.</text>
</comment>
<reference evidence="16" key="1">
    <citation type="submission" date="2021-01" db="EMBL/GenBank/DDBJ databases">
        <title>Modified the classification status of verrucomicrobia.</title>
        <authorList>
            <person name="Feng X."/>
        </authorList>
    </citation>
    <scope>NUCLEOTIDE SEQUENCE</scope>
    <source>
        <strain evidence="16">KCTC 12986</strain>
    </source>
</reference>
<evidence type="ECO:0000256" key="11">
    <source>
        <dbReference type="RuleBase" id="RU000542"/>
    </source>
</evidence>
<feature type="binding site" evidence="10">
    <location>
        <position position="253"/>
    </location>
    <ligand>
        <name>L-methionine</name>
        <dbReference type="ChEBI" id="CHEBI:57844"/>
        <note>ligand shared between two neighboring subunits</note>
    </ligand>
</feature>
<gene>
    <name evidence="10" type="primary">metK</name>
    <name evidence="16" type="ORF">JIN78_04010</name>
</gene>
<dbReference type="GO" id="GO:0006730">
    <property type="term" value="P:one-carbon metabolic process"/>
    <property type="evidence" value="ECO:0007669"/>
    <property type="project" value="UniProtKB-KW"/>
</dbReference>
<evidence type="ECO:0000256" key="9">
    <source>
        <dbReference type="ARBA" id="ARBA00022958"/>
    </source>
</evidence>
<dbReference type="RefSeq" id="WP_200390648.1">
    <property type="nucleotide sequence ID" value="NZ_JAENIO010000006.1"/>
</dbReference>
<dbReference type="AlphaFoldDB" id="A0A934RLY4"/>
<feature type="binding site" evidence="10">
    <location>
        <position position="276"/>
    </location>
    <ligand>
        <name>ATP</name>
        <dbReference type="ChEBI" id="CHEBI:30616"/>
        <note>ligand shared between two neighboring subunits</note>
    </ligand>
</feature>
<dbReference type="PIRSF" id="PIRSF000497">
    <property type="entry name" value="MAT"/>
    <property type="match status" value="1"/>
</dbReference>
<keyword evidence="5 10" id="KW-0479">Metal-binding</keyword>
<dbReference type="HAMAP" id="MF_00086">
    <property type="entry name" value="S_AdoMet_synth1"/>
    <property type="match status" value="1"/>
</dbReference>
<organism evidence="16 17">
    <name type="scientific">Roseibacillus ishigakijimensis</name>
    <dbReference type="NCBI Taxonomy" id="454146"/>
    <lineage>
        <taxon>Bacteria</taxon>
        <taxon>Pseudomonadati</taxon>
        <taxon>Verrucomicrobiota</taxon>
        <taxon>Verrucomicrobiia</taxon>
        <taxon>Verrucomicrobiales</taxon>
        <taxon>Verrucomicrobiaceae</taxon>
        <taxon>Roseibacillus</taxon>
    </lineage>
</organism>
<dbReference type="GO" id="GO:0000287">
    <property type="term" value="F:magnesium ion binding"/>
    <property type="evidence" value="ECO:0007669"/>
    <property type="project" value="UniProtKB-UniRule"/>
</dbReference>
<dbReference type="GO" id="GO:0005737">
    <property type="term" value="C:cytoplasm"/>
    <property type="evidence" value="ECO:0007669"/>
    <property type="project" value="UniProtKB-SubCell"/>
</dbReference>
<keyword evidence="7 10" id="KW-0067">ATP-binding</keyword>
<dbReference type="Pfam" id="PF02772">
    <property type="entry name" value="S-AdoMet_synt_M"/>
    <property type="match status" value="1"/>
</dbReference>
<comment type="cofactor">
    <cofactor evidence="10">
        <name>K(+)</name>
        <dbReference type="ChEBI" id="CHEBI:29103"/>
    </cofactor>
    <text evidence="10">Binds 1 potassium ion per subunit.</text>
</comment>
<comment type="subunit">
    <text evidence="10">Homotetramer; dimer of dimers.</text>
</comment>
<feature type="binding site" evidence="10">
    <location>
        <position position="18"/>
    </location>
    <ligand>
        <name>Mg(2+)</name>
        <dbReference type="ChEBI" id="CHEBI:18420"/>
    </ligand>
</feature>
<evidence type="ECO:0000256" key="5">
    <source>
        <dbReference type="ARBA" id="ARBA00022723"/>
    </source>
</evidence>
<dbReference type="InterPro" id="IPR022630">
    <property type="entry name" value="S-AdoMet_synt_C"/>
</dbReference>
<dbReference type="InterPro" id="IPR022631">
    <property type="entry name" value="ADOMET_SYNTHASE_CS"/>
</dbReference>
<comment type="pathway">
    <text evidence="1 10">Amino-acid biosynthesis; S-adenosyl-L-methionine biosynthesis; S-adenosyl-L-methionine from L-methionine: step 1/1.</text>
</comment>
<feature type="domain" description="S-adenosylmethionine synthetase C-terminal" evidence="15">
    <location>
        <begin position="247"/>
        <end position="385"/>
    </location>
</feature>
<sequence length="398" mass="43430">MAKTFIFSSESVTEGHPDKVCDTVSDAVLDKCLESDINSRVACETFVKDNVIGLAGEITTSALFDYGTLVRDTLAEIGYDADYAEGTDYSYTCKFEKNAFLMNLLGRQSPDIAQGVDAKGAADKGHEEQGAGDQGIMFGYATNDTPELMPAPALYSHKLGLELTRLRKDRVHTWLRPDSKTQVSIEYVDNKPNRITAVVVSTMHAKEITTAEIREILKKDLIEKVLPADLLTDETELLINPTGLFVIGGPEGDAGLTGRKIIVDTYGGMGRHGGGAFSGKDPSKVDRSAAYMCRWVAKNIVAAGLARECELQAAYAIGYPQPVSLNVNTFGSAEVDEEKIEKAVREVFSFKPADIVSQLDLLRPIYRNSTNYGHFGREDAGLPWEEKNKVDELKAAIG</sequence>
<dbReference type="InterPro" id="IPR022628">
    <property type="entry name" value="S-AdoMet_synt_N"/>
</dbReference>
<feature type="binding site" description="in other chain" evidence="10">
    <location>
        <position position="284"/>
    </location>
    <ligand>
        <name>L-methionine</name>
        <dbReference type="ChEBI" id="CHEBI:57844"/>
        <note>ligand shared between two neighboring subunits</note>
    </ligand>
</feature>
<comment type="function">
    <text evidence="10">Catalyzes the formation of S-adenosylmethionine (AdoMet) from methionine and ATP. The overall synthetic reaction is composed of two sequential steps, AdoMet formation and the subsequent tripolyphosphate hydrolysis which occurs prior to release of AdoMet from the enzyme.</text>
</comment>
<dbReference type="InterPro" id="IPR022629">
    <property type="entry name" value="S-AdoMet_synt_central"/>
</dbReference>
<feature type="binding site" description="in other chain" evidence="10">
    <location>
        <position position="57"/>
    </location>
    <ligand>
        <name>L-methionine</name>
        <dbReference type="ChEBI" id="CHEBI:57844"/>
        <note>ligand shared between two neighboring subunits</note>
    </ligand>
</feature>
<dbReference type="GO" id="GO:0006556">
    <property type="term" value="P:S-adenosylmethionine biosynthetic process"/>
    <property type="evidence" value="ECO:0007669"/>
    <property type="project" value="UniProtKB-UniRule"/>
</dbReference>
<keyword evidence="6 10" id="KW-0547">Nucleotide-binding</keyword>
<dbReference type="PANTHER" id="PTHR11964">
    <property type="entry name" value="S-ADENOSYLMETHIONINE SYNTHETASE"/>
    <property type="match status" value="1"/>
</dbReference>
<keyword evidence="17" id="KW-1185">Reference proteome</keyword>
<dbReference type="GO" id="GO:0005524">
    <property type="term" value="F:ATP binding"/>
    <property type="evidence" value="ECO:0007669"/>
    <property type="project" value="UniProtKB-UniRule"/>
</dbReference>
<proteinExistence type="inferred from homology"/>
<comment type="subcellular location">
    <subcellularLocation>
        <location evidence="10 11">Cytoplasm</location>
    </subcellularLocation>
</comment>
<dbReference type="NCBIfam" id="TIGR01034">
    <property type="entry name" value="metK"/>
    <property type="match status" value="1"/>
</dbReference>
<evidence type="ECO:0000259" key="14">
    <source>
        <dbReference type="Pfam" id="PF02772"/>
    </source>
</evidence>
<feature type="binding site" evidence="10">
    <location>
        <position position="253"/>
    </location>
    <ligand>
        <name>ATP</name>
        <dbReference type="ChEBI" id="CHEBI:30616"/>
        <note>ligand shared between two neighboring subunits</note>
    </ligand>
</feature>
<dbReference type="EC" id="2.5.1.6" evidence="10"/>
<accession>A0A934RLY4</accession>
<evidence type="ECO:0000256" key="10">
    <source>
        <dbReference type="HAMAP-Rule" id="MF_00086"/>
    </source>
</evidence>
<dbReference type="FunFam" id="3.30.300.10:FF:000003">
    <property type="entry name" value="S-adenosylmethionine synthase"/>
    <property type="match status" value="1"/>
</dbReference>
<feature type="region of interest" description="Flexible loop" evidence="10">
    <location>
        <begin position="108"/>
        <end position="118"/>
    </location>
</feature>
<evidence type="ECO:0000256" key="6">
    <source>
        <dbReference type="ARBA" id="ARBA00022741"/>
    </source>
</evidence>
<comment type="caution">
    <text evidence="16">The sequence shown here is derived from an EMBL/GenBank/DDBJ whole genome shotgun (WGS) entry which is preliminary data.</text>
</comment>
<dbReference type="Pfam" id="PF02773">
    <property type="entry name" value="S-AdoMet_synt_C"/>
    <property type="match status" value="1"/>
</dbReference>
<feature type="domain" description="S-adenosylmethionine synthetase N-terminal" evidence="13">
    <location>
        <begin position="5"/>
        <end position="89"/>
    </location>
</feature>
<keyword evidence="8 10" id="KW-0460">Magnesium</keyword>
<dbReference type="EMBL" id="JAENIO010000006">
    <property type="protein sequence ID" value="MBK1833215.1"/>
    <property type="molecule type" value="Genomic_DNA"/>
</dbReference>
<dbReference type="SUPFAM" id="SSF55973">
    <property type="entry name" value="S-adenosylmethionine synthetase"/>
    <property type="match status" value="3"/>
</dbReference>
<dbReference type="Proteomes" id="UP000604083">
    <property type="component" value="Unassembled WGS sequence"/>
</dbReference>
<comment type="catalytic activity">
    <reaction evidence="10">
        <text>L-methionine + ATP + H2O = S-adenosyl-L-methionine + phosphate + diphosphate</text>
        <dbReference type="Rhea" id="RHEA:21080"/>
        <dbReference type="ChEBI" id="CHEBI:15377"/>
        <dbReference type="ChEBI" id="CHEBI:30616"/>
        <dbReference type="ChEBI" id="CHEBI:33019"/>
        <dbReference type="ChEBI" id="CHEBI:43474"/>
        <dbReference type="ChEBI" id="CHEBI:57844"/>
        <dbReference type="ChEBI" id="CHEBI:59789"/>
        <dbReference type="EC" id="2.5.1.6"/>
    </reaction>
</comment>
<feature type="binding site" evidence="10">
    <location>
        <position position="280"/>
    </location>
    <ligand>
        <name>ATP</name>
        <dbReference type="ChEBI" id="CHEBI:30616"/>
        <note>ligand shared between two neighboring subunits</note>
    </ligand>
</feature>
<comment type="similarity">
    <text evidence="2 10 12">Belongs to the AdoMet synthase family.</text>
</comment>
<dbReference type="CDD" id="cd18079">
    <property type="entry name" value="S-AdoMet_synt"/>
    <property type="match status" value="1"/>
</dbReference>
<keyword evidence="3 10" id="KW-0554">One-carbon metabolism</keyword>
<keyword evidence="10" id="KW-0963">Cytoplasm</keyword>
<dbReference type="GO" id="GO:0004478">
    <property type="term" value="F:methionine adenosyltransferase activity"/>
    <property type="evidence" value="ECO:0007669"/>
    <property type="project" value="UniProtKB-UniRule"/>
</dbReference>
<feature type="binding site" evidence="10">
    <location>
        <position position="44"/>
    </location>
    <ligand>
        <name>K(+)</name>
        <dbReference type="ChEBI" id="CHEBI:29103"/>
    </ligand>
</feature>
<evidence type="ECO:0000256" key="4">
    <source>
        <dbReference type="ARBA" id="ARBA00022679"/>
    </source>
</evidence>
<keyword evidence="4 10" id="KW-0808">Transferase</keyword>
<evidence type="ECO:0000256" key="8">
    <source>
        <dbReference type="ARBA" id="ARBA00022842"/>
    </source>
</evidence>
<evidence type="ECO:0000259" key="13">
    <source>
        <dbReference type="Pfam" id="PF00438"/>
    </source>
</evidence>
<dbReference type="InterPro" id="IPR022636">
    <property type="entry name" value="S-AdoMet_synthetase_sfam"/>
</dbReference>
<evidence type="ECO:0000313" key="17">
    <source>
        <dbReference type="Proteomes" id="UP000604083"/>
    </source>
</evidence>
<dbReference type="PROSITE" id="PS00376">
    <property type="entry name" value="ADOMET_SYNTHASE_1"/>
    <property type="match status" value="1"/>
</dbReference>
<dbReference type="Pfam" id="PF00438">
    <property type="entry name" value="S-AdoMet_synt_N"/>
    <property type="match status" value="1"/>
</dbReference>
<feature type="binding site" description="in other chain" evidence="10">
    <location>
        <begin position="259"/>
        <end position="260"/>
    </location>
    <ligand>
        <name>ATP</name>
        <dbReference type="ChEBI" id="CHEBI:30616"/>
        <note>ligand shared between two neighboring subunits</note>
    </ligand>
</feature>
<protein>
    <recommendedName>
        <fullName evidence="10">S-adenosylmethionine synthase</fullName>
        <shortName evidence="10">AdoMet synthase</shortName>
        <ecNumber evidence="10">2.5.1.6</ecNumber>
    </recommendedName>
    <alternativeName>
        <fullName evidence="10">MAT</fullName>
    </alternativeName>
    <alternativeName>
        <fullName evidence="10">Methionine adenosyltransferase</fullName>
    </alternativeName>
</protein>
<evidence type="ECO:0000256" key="3">
    <source>
        <dbReference type="ARBA" id="ARBA00022563"/>
    </source>
</evidence>
<evidence type="ECO:0000256" key="1">
    <source>
        <dbReference type="ARBA" id="ARBA00005224"/>
    </source>
</evidence>
<dbReference type="InterPro" id="IPR002133">
    <property type="entry name" value="S-AdoMet_synthetase"/>
</dbReference>
<evidence type="ECO:0000256" key="12">
    <source>
        <dbReference type="RuleBase" id="RU004462"/>
    </source>
</evidence>
<comment type="cofactor">
    <cofactor evidence="10">
        <name>Mg(2+)</name>
        <dbReference type="ChEBI" id="CHEBI:18420"/>
    </cofactor>
    <text evidence="10">Binds 2 divalent ions per subunit.</text>
</comment>
<evidence type="ECO:0000256" key="2">
    <source>
        <dbReference type="ARBA" id="ARBA00009685"/>
    </source>
</evidence>
<feature type="binding site" description="in other chain" evidence="10">
    <location>
        <begin position="178"/>
        <end position="180"/>
    </location>
    <ligand>
        <name>ATP</name>
        <dbReference type="ChEBI" id="CHEBI:30616"/>
        <note>ligand shared between two neighboring subunits</note>
    </ligand>
</feature>
<feature type="domain" description="S-adenosylmethionine synthetase central" evidence="14">
    <location>
        <begin position="128"/>
        <end position="245"/>
    </location>
</feature>
<feature type="binding site" description="in other chain" evidence="10">
    <location>
        <position position="16"/>
    </location>
    <ligand>
        <name>ATP</name>
        <dbReference type="ChEBI" id="CHEBI:30616"/>
        <note>ligand shared between two neighboring subunits</note>
    </ligand>
</feature>
<keyword evidence="9 10" id="KW-0630">Potassium</keyword>
<evidence type="ECO:0000256" key="7">
    <source>
        <dbReference type="ARBA" id="ARBA00022840"/>
    </source>
</evidence>
<dbReference type="Gene3D" id="3.30.300.10">
    <property type="match status" value="3"/>
</dbReference>
<feature type="binding site" description="in other chain" evidence="10">
    <location>
        <position position="108"/>
    </location>
    <ligand>
        <name>L-methionine</name>
        <dbReference type="ChEBI" id="CHEBI:57844"/>
        <note>ligand shared between two neighboring subunits</note>
    </ligand>
</feature>
<evidence type="ECO:0000259" key="15">
    <source>
        <dbReference type="Pfam" id="PF02773"/>
    </source>
</evidence>